<reference evidence="1" key="1">
    <citation type="submission" date="2023-06" db="EMBL/GenBank/DDBJ databases">
        <title>Genomic analysis of the entomopathogenic nematode Steinernema hermaphroditum.</title>
        <authorList>
            <person name="Schwarz E.M."/>
            <person name="Heppert J.K."/>
            <person name="Baniya A."/>
            <person name="Schwartz H.T."/>
            <person name="Tan C.-H."/>
            <person name="Antoshechkin I."/>
            <person name="Sternberg P.W."/>
            <person name="Goodrich-Blair H."/>
            <person name="Dillman A.R."/>
        </authorList>
    </citation>
    <scope>NUCLEOTIDE SEQUENCE</scope>
    <source>
        <strain evidence="1">PS9179</strain>
        <tissue evidence="1">Whole animal</tissue>
    </source>
</reference>
<name>A0AA39GT14_9BILA</name>
<organism evidence="1 2">
    <name type="scientific">Steinernema hermaphroditum</name>
    <dbReference type="NCBI Taxonomy" id="289476"/>
    <lineage>
        <taxon>Eukaryota</taxon>
        <taxon>Metazoa</taxon>
        <taxon>Ecdysozoa</taxon>
        <taxon>Nematoda</taxon>
        <taxon>Chromadorea</taxon>
        <taxon>Rhabditida</taxon>
        <taxon>Tylenchina</taxon>
        <taxon>Panagrolaimomorpha</taxon>
        <taxon>Strongyloidoidea</taxon>
        <taxon>Steinernematidae</taxon>
        <taxon>Steinernema</taxon>
    </lineage>
</organism>
<gene>
    <name evidence="1" type="ORF">QR680_000031</name>
</gene>
<evidence type="ECO:0000313" key="2">
    <source>
        <dbReference type="Proteomes" id="UP001175271"/>
    </source>
</evidence>
<dbReference type="EMBL" id="JAUCMV010000005">
    <property type="protein sequence ID" value="KAK0393045.1"/>
    <property type="molecule type" value="Genomic_DNA"/>
</dbReference>
<dbReference type="Proteomes" id="UP001175271">
    <property type="component" value="Unassembled WGS sequence"/>
</dbReference>
<accession>A0AA39GT14</accession>
<proteinExistence type="predicted"/>
<sequence length="122" mass="14140">MEYHAHLKFLELTRLSSEFFIRFLSKTQKWPALGVESSGEAVRGQVPQFLNANRQTCFHLVERLSPLLQEAFIFRLAVMLAVNLSSTKHPQTTVRFWLVGLFHEPVRWHPTSLSIIHHTAMT</sequence>
<protein>
    <submittedName>
        <fullName evidence="1">Uncharacterized protein</fullName>
    </submittedName>
</protein>
<keyword evidence="2" id="KW-1185">Reference proteome</keyword>
<dbReference type="AlphaFoldDB" id="A0AA39GT14"/>
<comment type="caution">
    <text evidence="1">The sequence shown here is derived from an EMBL/GenBank/DDBJ whole genome shotgun (WGS) entry which is preliminary data.</text>
</comment>
<evidence type="ECO:0000313" key="1">
    <source>
        <dbReference type="EMBL" id="KAK0393045.1"/>
    </source>
</evidence>